<name>A0A3P3RA37_9EURY</name>
<gene>
    <name evidence="1" type="ORF">EIK79_10140</name>
</gene>
<accession>A0A3P3RA37</accession>
<evidence type="ECO:0000313" key="1">
    <source>
        <dbReference type="EMBL" id="RRJ30274.1"/>
    </source>
</evidence>
<dbReference type="SUPFAM" id="SSF56281">
    <property type="entry name" value="Metallo-hydrolase/oxidoreductase"/>
    <property type="match status" value="1"/>
</dbReference>
<proteinExistence type="predicted"/>
<dbReference type="RefSeq" id="WP_124955009.1">
    <property type="nucleotide sequence ID" value="NZ_RRCH01000022.1"/>
</dbReference>
<dbReference type="Proteomes" id="UP000282322">
    <property type="component" value="Unassembled WGS sequence"/>
</dbReference>
<dbReference type="InterPro" id="IPR036866">
    <property type="entry name" value="RibonucZ/Hydroxyglut_hydro"/>
</dbReference>
<dbReference type="OrthoDB" id="169463at2157"/>
<organism evidence="1 2">
    <name type="scientific">Halocatena pleomorpha</name>
    <dbReference type="NCBI Taxonomy" id="1785090"/>
    <lineage>
        <taxon>Archaea</taxon>
        <taxon>Methanobacteriati</taxon>
        <taxon>Methanobacteriota</taxon>
        <taxon>Stenosarchaea group</taxon>
        <taxon>Halobacteria</taxon>
        <taxon>Halobacteriales</taxon>
        <taxon>Natronomonadaceae</taxon>
        <taxon>Halocatena</taxon>
    </lineage>
</organism>
<evidence type="ECO:0000313" key="2">
    <source>
        <dbReference type="Proteomes" id="UP000282322"/>
    </source>
</evidence>
<reference evidence="1 2" key="1">
    <citation type="submission" date="2018-11" db="EMBL/GenBank/DDBJ databases">
        <title>Taxonoimc description of Halomarina strain SPP-AMP-1.</title>
        <authorList>
            <person name="Pal Y."/>
            <person name="Srinivasana K."/>
            <person name="Verma A."/>
            <person name="Kumar P."/>
        </authorList>
    </citation>
    <scope>NUCLEOTIDE SEQUENCE [LARGE SCALE GENOMIC DNA]</scope>
    <source>
        <strain evidence="1 2">SPP-AMP-1</strain>
    </source>
</reference>
<comment type="caution">
    <text evidence="1">The sequence shown here is derived from an EMBL/GenBank/DDBJ whole genome shotgun (WGS) entry which is preliminary data.</text>
</comment>
<keyword evidence="2" id="KW-1185">Reference proteome</keyword>
<protein>
    <recommendedName>
        <fullName evidence="3">MBL fold metallo-hydrolase</fullName>
    </recommendedName>
</protein>
<sequence length="230" mass="24976">MYHRYDSGFYREIDRWKRGVGWVAHPEEGGARASHAVVGNDGDVWVVDPLDAPGVDALLSEFGTVAGVAVLSNYHARDAGVVATRHDVPVYLPQWMDRVAERVDAPTERYAQTLGGSGFVVHRCSPLPGWQEGIAYRQSDRTLYVPDVLGTGADWTVGSERIALFLLARLFPPSVLGQFAPDRILVGHGEGVFENASAALDAALTGARRRFPAALRSSGVDQLRALVRAL</sequence>
<dbReference type="EMBL" id="RRCH01000022">
    <property type="protein sequence ID" value="RRJ30274.1"/>
    <property type="molecule type" value="Genomic_DNA"/>
</dbReference>
<evidence type="ECO:0008006" key="3">
    <source>
        <dbReference type="Google" id="ProtNLM"/>
    </source>
</evidence>
<dbReference type="AlphaFoldDB" id="A0A3P3RA37"/>